<keyword evidence="7" id="KW-1185">Reference proteome</keyword>
<evidence type="ECO:0000313" key="6">
    <source>
        <dbReference type="EMBL" id="GIJ86603.1"/>
    </source>
</evidence>
<evidence type="ECO:0000256" key="3">
    <source>
        <dbReference type="ARBA" id="ARBA00024226"/>
    </source>
</evidence>
<evidence type="ECO:0000259" key="5">
    <source>
        <dbReference type="Pfam" id="PF00171"/>
    </source>
</evidence>
<evidence type="ECO:0000256" key="2">
    <source>
        <dbReference type="ARBA" id="ARBA00023002"/>
    </source>
</evidence>
<evidence type="ECO:0000256" key="1">
    <source>
        <dbReference type="ARBA" id="ARBA00009986"/>
    </source>
</evidence>
<dbReference type="GO" id="GO:0004029">
    <property type="term" value="F:aldehyde dehydrogenase (NAD+) activity"/>
    <property type="evidence" value="ECO:0007669"/>
    <property type="project" value="UniProtKB-EC"/>
</dbReference>
<comment type="catalytic activity">
    <reaction evidence="4">
        <text>an aldehyde + NAD(+) + H2O = a carboxylate + NADH + 2 H(+)</text>
        <dbReference type="Rhea" id="RHEA:16185"/>
        <dbReference type="ChEBI" id="CHEBI:15377"/>
        <dbReference type="ChEBI" id="CHEBI:15378"/>
        <dbReference type="ChEBI" id="CHEBI:17478"/>
        <dbReference type="ChEBI" id="CHEBI:29067"/>
        <dbReference type="ChEBI" id="CHEBI:57540"/>
        <dbReference type="ChEBI" id="CHEBI:57945"/>
        <dbReference type="EC" id="1.2.1.3"/>
    </reaction>
</comment>
<dbReference type="PANTHER" id="PTHR11699">
    <property type="entry name" value="ALDEHYDE DEHYDROGENASE-RELATED"/>
    <property type="match status" value="1"/>
</dbReference>
<evidence type="ECO:0000313" key="7">
    <source>
        <dbReference type="Proteomes" id="UP001043456"/>
    </source>
</evidence>
<dbReference type="InterPro" id="IPR016161">
    <property type="entry name" value="Ald_DH/histidinol_DH"/>
</dbReference>
<comment type="similarity">
    <text evidence="1">Belongs to the aldehyde dehydrogenase family.</text>
</comment>
<reference evidence="6 7" key="1">
    <citation type="submission" date="2018-10" db="EMBL/GenBank/DDBJ databases">
        <title>Pan-genome distribution and transcriptional activeness of fungal secondary metabolism genes in Aspergillus section Fumigati.</title>
        <authorList>
            <person name="Takahashi H."/>
            <person name="Umemura M."/>
            <person name="Ninomiya A."/>
            <person name="Kusuya Y."/>
            <person name="Urayama S."/>
            <person name="Shimizu M."/>
            <person name="Watanabe A."/>
            <person name="Kamei K."/>
            <person name="Yaguchi T."/>
            <person name="Hagiwara D."/>
        </authorList>
    </citation>
    <scope>NUCLEOTIDE SEQUENCE [LARGE SCALE GENOMIC DNA]</scope>
    <source>
        <strain evidence="6 7">IFM 55266</strain>
    </source>
</reference>
<evidence type="ECO:0000256" key="4">
    <source>
        <dbReference type="ARBA" id="ARBA00049194"/>
    </source>
</evidence>
<dbReference type="InterPro" id="IPR016163">
    <property type="entry name" value="Ald_DH_C"/>
</dbReference>
<dbReference type="Proteomes" id="UP001043456">
    <property type="component" value="Unassembled WGS sequence"/>
</dbReference>
<gene>
    <name evidence="6" type="ORF">Asppvi_005493</name>
</gene>
<dbReference type="EC" id="1.2.1.3" evidence="3"/>
<sequence>MGKEILFNDHWETRLFINGEFRTSGDGKRFDVTNPYTGDVLAHVHAASKDDTNDAVRAALAAFPSWRDLQPSERGVYFLRLADLVEASAGELARLDAMDSGIPISQARGTKLITTSLRYLAQAGWTIQGTTSTNTRHHFNYTVQEPYGVVACIGASNIPLMPMACDVAPALAAGNTVVFKTNEKDPLALLALARLVQQAGFPPGVLNIISGFRDPVGSTLAAHLDVRCLTFAGSPGATQEILATAARSNMKRVNAHSGGGSAALIFADADLAQAAADTTSSILSLNGQNCMANTRIFVEAAAAEEFGRLLRQQFAESVHPGDPLDPSTTVGPSMDDEYFTMLKTAVQTAYRDGRVVVGGKMGEPAGGRLFLQPTIVEEVPSDSPLMQAPAWGPLLVVNRFESEDDGLRMANAYPFGLYAAVYTRDSDRVHRLVRRLDVGNVAVNCSGPTLAFDLPFGGRKMSGGATNGVLYAMGNYLQNKSVLWKTC</sequence>
<dbReference type="RefSeq" id="XP_043157349.1">
    <property type="nucleotide sequence ID" value="XM_043301414.1"/>
</dbReference>
<feature type="domain" description="Aldehyde dehydrogenase" evidence="5">
    <location>
        <begin position="25"/>
        <end position="482"/>
    </location>
</feature>
<dbReference type="FunFam" id="3.40.605.10:FF:000007">
    <property type="entry name" value="NAD/NADP-dependent betaine aldehyde dehydrogenase"/>
    <property type="match status" value="1"/>
</dbReference>
<dbReference type="SUPFAM" id="SSF53720">
    <property type="entry name" value="ALDH-like"/>
    <property type="match status" value="1"/>
</dbReference>
<dbReference type="InterPro" id="IPR016160">
    <property type="entry name" value="Ald_DH_CS_CYS"/>
</dbReference>
<name>A0A9P3EV08_9EURO</name>
<keyword evidence="2" id="KW-0560">Oxidoreductase</keyword>
<dbReference type="EMBL" id="BHVY01000004">
    <property type="protein sequence ID" value="GIJ86603.1"/>
    <property type="molecule type" value="Genomic_DNA"/>
</dbReference>
<dbReference type="AlphaFoldDB" id="A0A9P3EV08"/>
<accession>A0A9P3EV08</accession>
<dbReference type="Gene3D" id="3.40.605.10">
    <property type="entry name" value="Aldehyde Dehydrogenase, Chain A, domain 1"/>
    <property type="match status" value="1"/>
</dbReference>
<proteinExistence type="inferred from homology"/>
<dbReference type="InterPro" id="IPR016162">
    <property type="entry name" value="Ald_DH_N"/>
</dbReference>
<dbReference type="Gene3D" id="3.40.309.10">
    <property type="entry name" value="Aldehyde Dehydrogenase, Chain A, domain 2"/>
    <property type="match status" value="1"/>
</dbReference>
<dbReference type="Pfam" id="PF00171">
    <property type="entry name" value="Aldedh"/>
    <property type="match status" value="1"/>
</dbReference>
<protein>
    <recommendedName>
        <fullName evidence="3">aldehyde dehydrogenase (NAD(+))</fullName>
        <ecNumber evidence="3">1.2.1.3</ecNumber>
    </recommendedName>
</protein>
<dbReference type="PROSITE" id="PS00070">
    <property type="entry name" value="ALDEHYDE_DEHYDR_CYS"/>
    <property type="match status" value="1"/>
</dbReference>
<comment type="caution">
    <text evidence="6">The sequence shown here is derived from an EMBL/GenBank/DDBJ whole genome shotgun (WGS) entry which is preliminary data.</text>
</comment>
<dbReference type="GeneID" id="67004104"/>
<dbReference type="InterPro" id="IPR015590">
    <property type="entry name" value="Aldehyde_DH_dom"/>
</dbReference>
<dbReference type="OrthoDB" id="310895at2759"/>
<organism evidence="6 7">
    <name type="scientific">Aspergillus pseudoviridinutans</name>
    <dbReference type="NCBI Taxonomy" id="1517512"/>
    <lineage>
        <taxon>Eukaryota</taxon>
        <taxon>Fungi</taxon>
        <taxon>Dikarya</taxon>
        <taxon>Ascomycota</taxon>
        <taxon>Pezizomycotina</taxon>
        <taxon>Eurotiomycetes</taxon>
        <taxon>Eurotiomycetidae</taxon>
        <taxon>Eurotiales</taxon>
        <taxon>Aspergillaceae</taxon>
        <taxon>Aspergillus</taxon>
        <taxon>Aspergillus subgen. Fumigati</taxon>
    </lineage>
</organism>